<dbReference type="AlphaFoldDB" id="A0A165QLD7"/>
<feature type="signal peptide" evidence="1">
    <location>
        <begin position="1"/>
        <end position="20"/>
    </location>
</feature>
<sequence length="412" mass="47078">MNQLLLPFELLLQIFHMAVYEPGVLDNERFSIFSVSSYCQPWIPVQRSVRTRRSLILACKKWWMLAMPLLYEVVIARHQDGLLSLHRALLDDHSSQLQSQKTLRGRVRRLCVRIKAEQVQEGGCYDFERLADILRNLPNLEDFTFHDSSEFNECEKLPEERAFPQVVLTALTTRGATLRTVDWCPPVNFCPDLFQLKEAFSHMPNLRNVRLLPAPDAGIVGNAISDTCPLQLPRLQFLDSGGNPTIPLNWQLDSLPSLQKLCLSEQIHWFFFPPVSVSFRTQITQLTVFIHSNCCDYFVELALRTFPNVVDLVLCSLSSEWLPLLCAAPWKPTNVERLGIGRCSSQSLDSDYGPVLKIFRLIRAPKLSVVRLVGQDDWAALRSERPTVWAQFQDVARAKGLRFENSVGEVLQ</sequence>
<dbReference type="OrthoDB" id="3256525at2759"/>
<keyword evidence="1" id="KW-0732">Signal</keyword>
<dbReference type="EMBL" id="KV425594">
    <property type="protein sequence ID" value="KZT22582.1"/>
    <property type="molecule type" value="Genomic_DNA"/>
</dbReference>
<evidence type="ECO:0000256" key="1">
    <source>
        <dbReference type="SAM" id="SignalP"/>
    </source>
</evidence>
<name>A0A165QLD7_9AGAM</name>
<proteinExistence type="predicted"/>
<dbReference type="SUPFAM" id="SSF52058">
    <property type="entry name" value="L domain-like"/>
    <property type="match status" value="1"/>
</dbReference>
<evidence type="ECO:0000313" key="2">
    <source>
        <dbReference type="EMBL" id="KZT22582.1"/>
    </source>
</evidence>
<accession>A0A165QLD7</accession>
<dbReference type="InterPro" id="IPR032675">
    <property type="entry name" value="LRR_dom_sf"/>
</dbReference>
<feature type="chain" id="PRO_5007865072" description="F-box domain-containing protein" evidence="1">
    <location>
        <begin position="21"/>
        <end position="412"/>
    </location>
</feature>
<keyword evidence="3" id="KW-1185">Reference proteome</keyword>
<protein>
    <recommendedName>
        <fullName evidence="4">F-box domain-containing protein</fullName>
    </recommendedName>
</protein>
<organism evidence="2 3">
    <name type="scientific">Neolentinus lepideus HHB14362 ss-1</name>
    <dbReference type="NCBI Taxonomy" id="1314782"/>
    <lineage>
        <taxon>Eukaryota</taxon>
        <taxon>Fungi</taxon>
        <taxon>Dikarya</taxon>
        <taxon>Basidiomycota</taxon>
        <taxon>Agaricomycotina</taxon>
        <taxon>Agaricomycetes</taxon>
        <taxon>Gloeophyllales</taxon>
        <taxon>Gloeophyllaceae</taxon>
        <taxon>Neolentinus</taxon>
    </lineage>
</organism>
<dbReference type="Gene3D" id="3.80.10.10">
    <property type="entry name" value="Ribonuclease Inhibitor"/>
    <property type="match status" value="1"/>
</dbReference>
<evidence type="ECO:0000313" key="3">
    <source>
        <dbReference type="Proteomes" id="UP000076761"/>
    </source>
</evidence>
<dbReference type="InParanoid" id="A0A165QLD7"/>
<evidence type="ECO:0008006" key="4">
    <source>
        <dbReference type="Google" id="ProtNLM"/>
    </source>
</evidence>
<reference evidence="2 3" key="1">
    <citation type="journal article" date="2016" name="Mol. Biol. Evol.">
        <title>Comparative Genomics of Early-Diverging Mushroom-Forming Fungi Provides Insights into the Origins of Lignocellulose Decay Capabilities.</title>
        <authorList>
            <person name="Nagy L.G."/>
            <person name="Riley R."/>
            <person name="Tritt A."/>
            <person name="Adam C."/>
            <person name="Daum C."/>
            <person name="Floudas D."/>
            <person name="Sun H."/>
            <person name="Yadav J.S."/>
            <person name="Pangilinan J."/>
            <person name="Larsson K.H."/>
            <person name="Matsuura K."/>
            <person name="Barry K."/>
            <person name="Labutti K."/>
            <person name="Kuo R."/>
            <person name="Ohm R.A."/>
            <person name="Bhattacharya S.S."/>
            <person name="Shirouzu T."/>
            <person name="Yoshinaga Y."/>
            <person name="Martin F.M."/>
            <person name="Grigoriev I.V."/>
            <person name="Hibbett D.S."/>
        </authorList>
    </citation>
    <scope>NUCLEOTIDE SEQUENCE [LARGE SCALE GENOMIC DNA]</scope>
    <source>
        <strain evidence="2 3">HHB14362 ss-1</strain>
    </source>
</reference>
<dbReference type="Proteomes" id="UP000076761">
    <property type="component" value="Unassembled WGS sequence"/>
</dbReference>
<gene>
    <name evidence="2" type="ORF">NEOLEDRAFT_1137813</name>
</gene>